<dbReference type="InterPro" id="IPR036286">
    <property type="entry name" value="LexA/Signal_pep-like_sf"/>
</dbReference>
<evidence type="ECO:0000256" key="6">
    <source>
        <dbReference type="RuleBase" id="RU362042"/>
    </source>
</evidence>
<evidence type="ECO:0000313" key="10">
    <source>
        <dbReference type="Proteomes" id="UP001162881"/>
    </source>
</evidence>
<dbReference type="Proteomes" id="UP001162881">
    <property type="component" value="Unassembled WGS sequence"/>
</dbReference>
<dbReference type="PROSITE" id="PS00760">
    <property type="entry name" value="SPASE_I_2"/>
    <property type="match status" value="1"/>
</dbReference>
<evidence type="ECO:0000256" key="2">
    <source>
        <dbReference type="ARBA" id="ARBA00009370"/>
    </source>
</evidence>
<keyword evidence="5 6" id="KW-0378">Hydrolase</keyword>
<dbReference type="InterPro" id="IPR019757">
    <property type="entry name" value="Pept_S26A_signal_pept_1_Lys-AS"/>
</dbReference>
<comment type="subcellular location">
    <subcellularLocation>
        <location evidence="6">Membrane</location>
        <topology evidence="6">Single-pass type II membrane protein</topology>
    </subcellularLocation>
</comment>
<dbReference type="InterPro" id="IPR019533">
    <property type="entry name" value="Peptidase_S26"/>
</dbReference>
<name>A0ABT0BDQ5_9SPHN</name>
<feature type="compositionally biased region" description="Basic and acidic residues" evidence="7">
    <location>
        <begin position="1"/>
        <end position="14"/>
    </location>
</feature>
<dbReference type="PANTHER" id="PTHR43390">
    <property type="entry name" value="SIGNAL PEPTIDASE I"/>
    <property type="match status" value="1"/>
</dbReference>
<keyword evidence="6" id="KW-0645">Protease</keyword>
<feature type="transmembrane region" description="Helical" evidence="6">
    <location>
        <begin position="34"/>
        <end position="58"/>
    </location>
</feature>
<dbReference type="Gene3D" id="2.10.109.10">
    <property type="entry name" value="Umud Fragment, subunit A"/>
    <property type="match status" value="1"/>
</dbReference>
<dbReference type="PANTHER" id="PTHR43390:SF1">
    <property type="entry name" value="CHLOROPLAST PROCESSING PEPTIDASE"/>
    <property type="match status" value="1"/>
</dbReference>
<reference evidence="9" key="1">
    <citation type="submission" date="2022-03" db="EMBL/GenBank/DDBJ databases">
        <title>Identification of a novel bacterium isolated from mangrove sediments.</title>
        <authorList>
            <person name="Pan X."/>
        </authorList>
    </citation>
    <scope>NUCLEOTIDE SEQUENCE</scope>
    <source>
        <strain evidence="9">B1949</strain>
    </source>
</reference>
<dbReference type="EC" id="3.4.21.89" evidence="3 6"/>
<evidence type="ECO:0000256" key="7">
    <source>
        <dbReference type="SAM" id="MobiDB-lite"/>
    </source>
</evidence>
<evidence type="ECO:0000256" key="4">
    <source>
        <dbReference type="ARBA" id="ARBA00019232"/>
    </source>
</evidence>
<sequence length="296" mass="32997">MSDTHSVPESKPSDPAKANSASQAADKPKKDENFFAFLFWLLLGVVVLRSFIVAPFNIPSESMLPRLLIGDYLFASKWSYGYSRYSLPFSVPLIPGRIFPHQPDRGDVVIFKAPPGNDLDYIKRVIGLPGDEIQMRNGQVILNGKPVPKVRIADFVMPVTQNMIDAAKTEMRLPCIDPRFETTLKGGADACRYPQYRETLPNGVSYNVLDMGTFAQDNTPVYIVPKDHMFLMGDNRDNSQDSRFPAVEGGGIGIVPQKNLIGKASLMMFSTDGSAKWLLPWTWFTAARWNRIGGTF</sequence>
<comment type="caution">
    <text evidence="9">The sequence shown here is derived from an EMBL/GenBank/DDBJ whole genome shotgun (WGS) entry which is preliminary data.</text>
</comment>
<dbReference type="CDD" id="cd06530">
    <property type="entry name" value="S26_SPase_I"/>
    <property type="match status" value="1"/>
</dbReference>
<feature type="domain" description="Peptidase S26" evidence="8">
    <location>
        <begin position="34"/>
        <end position="268"/>
    </location>
</feature>
<protein>
    <recommendedName>
        <fullName evidence="4 6">Signal peptidase I</fullName>
        <ecNumber evidence="3 6">3.4.21.89</ecNumber>
    </recommendedName>
</protein>
<evidence type="ECO:0000256" key="5">
    <source>
        <dbReference type="ARBA" id="ARBA00022801"/>
    </source>
</evidence>
<dbReference type="RefSeq" id="WP_244020130.1">
    <property type="nucleotide sequence ID" value="NZ_JALHLF010000033.1"/>
</dbReference>
<feature type="region of interest" description="Disordered" evidence="7">
    <location>
        <begin position="1"/>
        <end position="25"/>
    </location>
</feature>
<dbReference type="SUPFAM" id="SSF51306">
    <property type="entry name" value="LexA/Signal peptidase"/>
    <property type="match status" value="1"/>
</dbReference>
<dbReference type="GO" id="GO:0009003">
    <property type="term" value="F:signal peptidase activity"/>
    <property type="evidence" value="ECO:0007669"/>
    <property type="project" value="UniProtKB-EC"/>
</dbReference>
<keyword evidence="6" id="KW-1133">Transmembrane helix</keyword>
<keyword evidence="6" id="KW-0472">Membrane</keyword>
<dbReference type="PRINTS" id="PR00727">
    <property type="entry name" value="LEADERPTASE"/>
</dbReference>
<comment type="similarity">
    <text evidence="2 6">Belongs to the peptidase S26 family.</text>
</comment>
<evidence type="ECO:0000259" key="8">
    <source>
        <dbReference type="Pfam" id="PF10502"/>
    </source>
</evidence>
<keyword evidence="6" id="KW-0812">Transmembrane</keyword>
<organism evidence="9 10">
    <name type="scientific">Novosphingobium organovorum</name>
    <dbReference type="NCBI Taxonomy" id="2930092"/>
    <lineage>
        <taxon>Bacteria</taxon>
        <taxon>Pseudomonadati</taxon>
        <taxon>Pseudomonadota</taxon>
        <taxon>Alphaproteobacteria</taxon>
        <taxon>Sphingomonadales</taxon>
        <taxon>Sphingomonadaceae</taxon>
        <taxon>Novosphingobium</taxon>
    </lineage>
</organism>
<dbReference type="Pfam" id="PF10502">
    <property type="entry name" value="Peptidase_S26"/>
    <property type="match status" value="1"/>
</dbReference>
<evidence type="ECO:0000313" key="9">
    <source>
        <dbReference type="EMBL" id="MCJ2183030.1"/>
    </source>
</evidence>
<dbReference type="InterPro" id="IPR000223">
    <property type="entry name" value="Pept_S26A_signal_pept_1"/>
</dbReference>
<evidence type="ECO:0000256" key="1">
    <source>
        <dbReference type="ARBA" id="ARBA00000677"/>
    </source>
</evidence>
<comment type="catalytic activity">
    <reaction evidence="1 6">
        <text>Cleavage of hydrophobic, N-terminal signal or leader sequences from secreted and periplasmic proteins.</text>
        <dbReference type="EC" id="3.4.21.89"/>
    </reaction>
</comment>
<dbReference type="EMBL" id="JALHLF010000033">
    <property type="protein sequence ID" value="MCJ2183030.1"/>
    <property type="molecule type" value="Genomic_DNA"/>
</dbReference>
<keyword evidence="10" id="KW-1185">Reference proteome</keyword>
<gene>
    <name evidence="9" type="primary">lepB</name>
    <name evidence="9" type="ORF">MTR62_10035</name>
</gene>
<accession>A0ABT0BDQ5</accession>
<evidence type="ECO:0000256" key="3">
    <source>
        <dbReference type="ARBA" id="ARBA00013208"/>
    </source>
</evidence>
<proteinExistence type="inferred from homology"/>
<dbReference type="NCBIfam" id="TIGR02227">
    <property type="entry name" value="sigpep_I_bact"/>
    <property type="match status" value="1"/>
</dbReference>